<organism evidence="5 6">
    <name type="scientific">Kushneria marisflavi</name>
    <dbReference type="NCBI Taxonomy" id="157779"/>
    <lineage>
        <taxon>Bacteria</taxon>
        <taxon>Pseudomonadati</taxon>
        <taxon>Pseudomonadota</taxon>
        <taxon>Gammaproteobacteria</taxon>
        <taxon>Oceanospirillales</taxon>
        <taxon>Halomonadaceae</taxon>
        <taxon>Kushneria</taxon>
    </lineage>
</organism>
<evidence type="ECO:0000256" key="4">
    <source>
        <dbReference type="ARBA" id="ARBA00023163"/>
    </source>
</evidence>
<dbReference type="EMBL" id="CP021358">
    <property type="protein sequence ID" value="ART64008.1"/>
    <property type="molecule type" value="Genomic_DNA"/>
</dbReference>
<proteinExistence type="inferred from homology"/>
<dbReference type="KEGG" id="kma:B9H00_13860"/>
<evidence type="ECO:0000256" key="3">
    <source>
        <dbReference type="ARBA" id="ARBA00023125"/>
    </source>
</evidence>
<dbReference type="SUPFAM" id="SSF46785">
    <property type="entry name" value="Winged helix' DNA-binding domain"/>
    <property type="match status" value="1"/>
</dbReference>
<dbReference type="RefSeq" id="WP_086901149.1">
    <property type="nucleotide sequence ID" value="NZ_CP021358.1"/>
</dbReference>
<dbReference type="Pfam" id="PF00126">
    <property type="entry name" value="HTH_1"/>
    <property type="match status" value="1"/>
</dbReference>
<dbReference type="GO" id="GO:0003677">
    <property type="term" value="F:DNA binding"/>
    <property type="evidence" value="ECO:0007669"/>
    <property type="project" value="UniProtKB-KW"/>
</dbReference>
<dbReference type="PANTHER" id="PTHR30419:SF8">
    <property type="entry name" value="NITROGEN ASSIMILATION TRANSCRIPTIONAL ACTIVATOR-RELATED"/>
    <property type="match status" value="1"/>
</dbReference>
<dbReference type="InterPro" id="IPR000847">
    <property type="entry name" value="LysR_HTH_N"/>
</dbReference>
<protein>
    <submittedName>
        <fullName evidence="5">LysR family transcriptional regulator</fullName>
    </submittedName>
</protein>
<sequence length="308" mass="34541">MHYELQHILAFLKVVELESFHAAAEALNVSQPALSRRIQKLEQALGTSLLSRTTRHVGMTSVGRDFYPQARRLIDDFDHAVFNIKALAEHRIGQITLACIPTAAFYFLPSVIRDFNAQYPNIRIRLLDLSANEGLEAVLSGEADVGINMLSGQHPDIEFTPLVVEPFVLACRSDHEFASRKQVRWSELSRHRMIGVGRASGNRTLIDHELASLENRPTWFFEVQHLSTSLGMVEAGLGVAAVPRLAMPRQEHATLIQRLLIDPVIRRTLGLVRHRNSHLSPAAERFVETLLSQWRTPDGETTEPSIPG</sequence>
<dbReference type="CDD" id="cd08440">
    <property type="entry name" value="PBP2_LTTR_like_4"/>
    <property type="match status" value="1"/>
</dbReference>
<gene>
    <name evidence="5" type="ORF">B9H00_13860</name>
</gene>
<name>A0A240URA3_9GAMM</name>
<dbReference type="InterPro" id="IPR036390">
    <property type="entry name" value="WH_DNA-bd_sf"/>
</dbReference>
<keyword evidence="6" id="KW-1185">Reference proteome</keyword>
<dbReference type="SUPFAM" id="SSF53850">
    <property type="entry name" value="Periplasmic binding protein-like II"/>
    <property type="match status" value="1"/>
</dbReference>
<keyword evidence="4" id="KW-0804">Transcription</keyword>
<dbReference type="InterPro" id="IPR050950">
    <property type="entry name" value="HTH-type_LysR_regulators"/>
</dbReference>
<dbReference type="InterPro" id="IPR005119">
    <property type="entry name" value="LysR_subst-bd"/>
</dbReference>
<dbReference type="Proteomes" id="UP000194457">
    <property type="component" value="Chromosome"/>
</dbReference>
<reference evidence="5 6" key="1">
    <citation type="submission" date="2017-05" db="EMBL/GenBank/DDBJ databases">
        <authorList>
            <person name="Song R."/>
            <person name="Chenine A.L."/>
            <person name="Ruprecht R.M."/>
        </authorList>
    </citation>
    <scope>NUCLEOTIDE SEQUENCE [LARGE SCALE GENOMIC DNA]</scope>
    <source>
        <strain evidence="5">SW32</strain>
    </source>
</reference>
<evidence type="ECO:0000256" key="1">
    <source>
        <dbReference type="ARBA" id="ARBA00009437"/>
    </source>
</evidence>
<dbReference type="FunFam" id="1.10.10.10:FF:000001">
    <property type="entry name" value="LysR family transcriptional regulator"/>
    <property type="match status" value="1"/>
</dbReference>
<dbReference type="PANTHER" id="PTHR30419">
    <property type="entry name" value="HTH-TYPE TRANSCRIPTIONAL REGULATOR YBHD"/>
    <property type="match status" value="1"/>
</dbReference>
<dbReference type="PROSITE" id="PS50931">
    <property type="entry name" value="HTH_LYSR"/>
    <property type="match status" value="1"/>
</dbReference>
<evidence type="ECO:0000313" key="6">
    <source>
        <dbReference type="Proteomes" id="UP000194457"/>
    </source>
</evidence>
<keyword evidence="3" id="KW-0238">DNA-binding</keyword>
<dbReference type="Gene3D" id="3.40.190.290">
    <property type="match status" value="1"/>
</dbReference>
<evidence type="ECO:0000256" key="2">
    <source>
        <dbReference type="ARBA" id="ARBA00023015"/>
    </source>
</evidence>
<evidence type="ECO:0000313" key="5">
    <source>
        <dbReference type="EMBL" id="ART64008.1"/>
    </source>
</evidence>
<comment type="similarity">
    <text evidence="1">Belongs to the LysR transcriptional regulatory family.</text>
</comment>
<dbReference type="Gene3D" id="1.10.10.10">
    <property type="entry name" value="Winged helix-like DNA-binding domain superfamily/Winged helix DNA-binding domain"/>
    <property type="match status" value="1"/>
</dbReference>
<dbReference type="PRINTS" id="PR00039">
    <property type="entry name" value="HTHLYSR"/>
</dbReference>
<keyword evidence="2" id="KW-0805">Transcription regulation</keyword>
<dbReference type="OrthoDB" id="8437302at2"/>
<dbReference type="Pfam" id="PF03466">
    <property type="entry name" value="LysR_substrate"/>
    <property type="match status" value="1"/>
</dbReference>
<dbReference type="AlphaFoldDB" id="A0A240URA3"/>
<dbReference type="GO" id="GO:0003700">
    <property type="term" value="F:DNA-binding transcription factor activity"/>
    <property type="evidence" value="ECO:0007669"/>
    <property type="project" value="InterPro"/>
</dbReference>
<accession>A0A240URA3</accession>
<dbReference type="InterPro" id="IPR036388">
    <property type="entry name" value="WH-like_DNA-bd_sf"/>
</dbReference>
<dbReference type="GO" id="GO:0005829">
    <property type="term" value="C:cytosol"/>
    <property type="evidence" value="ECO:0007669"/>
    <property type="project" value="TreeGrafter"/>
</dbReference>